<feature type="transmembrane region" description="Helical" evidence="1">
    <location>
        <begin position="174"/>
        <end position="203"/>
    </location>
</feature>
<name>A0ABR8NYK5_9GAMM</name>
<dbReference type="EMBL" id="JACYFC010000002">
    <property type="protein sequence ID" value="MBD5771128.1"/>
    <property type="molecule type" value="Genomic_DNA"/>
</dbReference>
<keyword evidence="3" id="KW-1185">Reference proteome</keyword>
<feature type="transmembrane region" description="Helical" evidence="1">
    <location>
        <begin position="113"/>
        <end position="135"/>
    </location>
</feature>
<evidence type="ECO:0000256" key="1">
    <source>
        <dbReference type="SAM" id="Phobius"/>
    </source>
</evidence>
<dbReference type="RefSeq" id="WP_191594475.1">
    <property type="nucleotide sequence ID" value="NZ_JACYFC010000002.1"/>
</dbReference>
<reference evidence="2 3" key="1">
    <citation type="submission" date="2020-09" db="EMBL/GenBank/DDBJ databases">
        <title>Marinomonas sp. nov., isolated from the cysticercosis algae of Qingdao, China.</title>
        <authorList>
            <person name="Sun X."/>
        </authorList>
    </citation>
    <scope>NUCLEOTIDE SEQUENCE [LARGE SCALE GENOMIC DNA]</scope>
    <source>
        <strain evidence="2 3">SM2066</strain>
    </source>
</reference>
<feature type="transmembrane region" description="Helical" evidence="1">
    <location>
        <begin position="58"/>
        <end position="75"/>
    </location>
</feature>
<keyword evidence="1" id="KW-0472">Membrane</keyword>
<sequence length="409" mass="47365">MNSFNFFFLVLIVSLLGADKLSLSFFGVNLKPVFIFLSVSGVVFLLKRKILFSFPELFFLFLIFLGGTLSLLNSSKTHVGIFYNIWVVFNFFFVYGFFKVISEQYGFENIKKIYIYSFRFQIVFCLLLFPFFHTYDYRYSFFYYEPSYFSIASIPYLGFVFHDFFNKKFNLKDLFFILALLLITKSAVLILILILMFTMFFIFYKGIYLKSKIKIISTGFFIGFFSLFILYFISPDNLISVTLNNILESENKLEAIFSRMGNRIPRIQLVWAFICDYFPGGVGGGNYRFVNKDYISLIDYSSLIDYKSQKGFSISIDVFNPIGLPAINIFLEAFSEMGALGGTGFIGFCLYISFLLLKDFSRGSNSVLFIIIFVFFLTLSIESSYLKLSLWAFMGCVSGIISNEKKRCI</sequence>
<gene>
    <name evidence="2" type="ORF">IF202_08680</name>
</gene>
<organism evidence="2 3">
    <name type="scientific">Marinomonas colpomeniae</name>
    <dbReference type="NCBI Taxonomy" id="2774408"/>
    <lineage>
        <taxon>Bacteria</taxon>
        <taxon>Pseudomonadati</taxon>
        <taxon>Pseudomonadota</taxon>
        <taxon>Gammaproteobacteria</taxon>
        <taxon>Oceanospirillales</taxon>
        <taxon>Oceanospirillaceae</taxon>
        <taxon>Marinomonas</taxon>
    </lineage>
</organism>
<keyword evidence="1" id="KW-0812">Transmembrane</keyword>
<evidence type="ECO:0000313" key="2">
    <source>
        <dbReference type="EMBL" id="MBD5771128.1"/>
    </source>
</evidence>
<feature type="transmembrane region" description="Helical" evidence="1">
    <location>
        <begin position="28"/>
        <end position="46"/>
    </location>
</feature>
<evidence type="ECO:0000313" key="3">
    <source>
        <dbReference type="Proteomes" id="UP000604161"/>
    </source>
</evidence>
<evidence type="ECO:0008006" key="4">
    <source>
        <dbReference type="Google" id="ProtNLM"/>
    </source>
</evidence>
<proteinExistence type="predicted"/>
<feature type="transmembrane region" description="Helical" evidence="1">
    <location>
        <begin position="141"/>
        <end position="162"/>
    </location>
</feature>
<feature type="transmembrane region" description="Helical" evidence="1">
    <location>
        <begin position="337"/>
        <end position="357"/>
    </location>
</feature>
<accession>A0ABR8NYK5</accession>
<protein>
    <recommendedName>
        <fullName evidence="4">O-antigen ligase-like membrane protein</fullName>
    </recommendedName>
</protein>
<keyword evidence="1" id="KW-1133">Transmembrane helix</keyword>
<feature type="transmembrane region" description="Helical" evidence="1">
    <location>
        <begin position="81"/>
        <end position="101"/>
    </location>
</feature>
<dbReference type="Proteomes" id="UP000604161">
    <property type="component" value="Unassembled WGS sequence"/>
</dbReference>
<feature type="transmembrane region" description="Helical" evidence="1">
    <location>
        <begin position="364"/>
        <end position="381"/>
    </location>
</feature>
<feature type="transmembrane region" description="Helical" evidence="1">
    <location>
        <begin position="215"/>
        <end position="233"/>
    </location>
</feature>
<comment type="caution">
    <text evidence="2">The sequence shown here is derived from an EMBL/GenBank/DDBJ whole genome shotgun (WGS) entry which is preliminary data.</text>
</comment>